<reference evidence="1" key="1">
    <citation type="submission" date="2017-04" db="EMBL/GenBank/DDBJ databases">
        <title>Unveiling RNA virosphere associated with marine microorganisms.</title>
        <authorList>
            <person name="Urayama S."/>
            <person name="Takaki Y."/>
            <person name="Nishi S."/>
            <person name="Yoshida Y."/>
            <person name="Deguchi S."/>
            <person name="Takai K."/>
            <person name="Nunoura T."/>
        </authorList>
    </citation>
    <scope>NUCLEOTIDE SEQUENCE</scope>
</reference>
<comment type="caution">
    <text evidence="1">The sequence shown here is derived from an EMBL/GenBank/DDBJ whole genome shotgun (WGS) entry which is preliminary data.</text>
</comment>
<proteinExistence type="predicted"/>
<dbReference type="AlphaFoldDB" id="A0A2V0RL28"/>
<evidence type="ECO:0000313" key="1">
    <source>
        <dbReference type="EMBL" id="GBH22382.1"/>
    </source>
</evidence>
<organism evidence="1">
    <name type="scientific">viral metagenome</name>
    <dbReference type="NCBI Taxonomy" id="1070528"/>
    <lineage>
        <taxon>unclassified sequences</taxon>
        <taxon>metagenomes</taxon>
        <taxon>organismal metagenomes</taxon>
    </lineage>
</organism>
<dbReference type="EMBL" id="BDQB01000250">
    <property type="protein sequence ID" value="GBH22382.1"/>
    <property type="molecule type" value="Genomic_RNA"/>
</dbReference>
<sequence length="807" mass="90560">MDSLAPSTLLVPITSGPSRGRSLIVLPEPEIQIRDSLLNVCLIFDNSEIQGGNGVQKRDQKLMDILLSALNSSEFASTYFNQLVDVVRTRRLLSGLDGALGDRVGVLTVSNSNGIYAAETIGDSLPLTDARRFIIRARRGNDNVVNGVRNSESISIETDMNDKKFTYLTLSGARMPIVVDSHQDALQLRDSDKLGTMNVICDFSKHVHENVPFHDYDVGKDMDHSTSAKDSGEYYSKRPIKIRMFKNYGNKTGLLLEYAPHAATRMKDYGFGNGETLMLTEQDFDALISGGRSVPDVKMERFTTKDRKAKGVSTRLTLEVPGVHVSHNGIDYVVTLILGVLSSVMHHDEIITVESFVNLNKRLELKENLVKLITVIPTVIGRNRFTITATGVPVIPSHLDFGDIEHPVNIIPNALTSVENRKQAAAAYARVLSSGDQWLNIHSSEVRNYCSESLRRSLLQHLDSSSYAQITKAGVEFEDVEYLREHHKGLFNELLKLGYYIFKVQWLRDVSIEEISEFWNEYFRKHSTPSIVHSGEIRSPSEVLNGTKPIDAPLLLVRVTLSLLLIVGMSKNMKKHNPTNINMRPDIHHLLSEKRAKLSLIPLCVLKSRLLAYEVSGSVGRLLNNVIDGSLEESILASTKRKSRVKLDDERIVLNMEDAASSMPFEINAPVIRVNDAERASRRGFTVITPSGVELDVYPICESMCARLRSYHRAMERDRVAIFWHPIFCIIASVTFYKPHPDVEAISYYRCIILPSMRPSTIAPSYHNTRDSIRLSYYGDDSTTHYGVLKEMIGYISSFATYASMYL</sequence>
<protein>
    <submittedName>
        <fullName evidence="1">Uncharacterized protein</fullName>
    </submittedName>
</protein>
<name>A0A2V0RL28_9ZZZZ</name>
<accession>A0A2V0RL28</accession>